<accession>A0A663FHE8</accession>
<dbReference type="InterPro" id="IPR016186">
    <property type="entry name" value="C-type_lectin-like/link_sf"/>
</dbReference>
<name>A0A663FHE8_AQUCH</name>
<dbReference type="Gene3D" id="3.10.100.10">
    <property type="entry name" value="Mannose-Binding Protein A, subunit A"/>
    <property type="match status" value="1"/>
</dbReference>
<evidence type="ECO:0000256" key="1">
    <source>
        <dbReference type="SAM" id="SignalP"/>
    </source>
</evidence>
<evidence type="ECO:0000313" key="4">
    <source>
        <dbReference type="Proteomes" id="UP000472275"/>
    </source>
</evidence>
<organism evidence="3 4">
    <name type="scientific">Aquila chrysaetos chrysaetos</name>
    <dbReference type="NCBI Taxonomy" id="223781"/>
    <lineage>
        <taxon>Eukaryota</taxon>
        <taxon>Metazoa</taxon>
        <taxon>Chordata</taxon>
        <taxon>Craniata</taxon>
        <taxon>Vertebrata</taxon>
        <taxon>Euteleostomi</taxon>
        <taxon>Archelosauria</taxon>
        <taxon>Archosauria</taxon>
        <taxon>Dinosauria</taxon>
        <taxon>Saurischia</taxon>
        <taxon>Theropoda</taxon>
        <taxon>Coelurosauria</taxon>
        <taxon>Aves</taxon>
        <taxon>Neognathae</taxon>
        <taxon>Neoaves</taxon>
        <taxon>Telluraves</taxon>
        <taxon>Accipitrimorphae</taxon>
        <taxon>Accipitriformes</taxon>
        <taxon>Accipitridae</taxon>
        <taxon>Accipitrinae</taxon>
        <taxon>Aquila</taxon>
    </lineage>
</organism>
<dbReference type="GeneTree" id="ENSGT00440000039859"/>
<feature type="chain" id="PRO_5025373528" evidence="1">
    <location>
        <begin position="18"/>
        <end position="196"/>
    </location>
</feature>
<reference evidence="3" key="1">
    <citation type="submission" date="2025-08" db="UniProtKB">
        <authorList>
            <consortium name="Ensembl"/>
        </authorList>
    </citation>
    <scope>IDENTIFICATION</scope>
</reference>
<dbReference type="InParanoid" id="A0A663FHE8"/>
<dbReference type="PROSITE" id="PS50041">
    <property type="entry name" value="C_TYPE_LECTIN_2"/>
    <property type="match status" value="1"/>
</dbReference>
<sequence>MQPCLLLVLALLGTASASHSGECPPRCPPRGDTVGTPWGPLPEVDEAALEVPEEDARCPLQSETQAFNVANPLGASTFRYVIVTRCQSFHKAQRICAQCYRGQLASIHSYSVNSLLRRQAQLSTNRGQVWIGAITEPGSLGELAPRGFRVGSLGVWVWSLGQWVLLGARADLPLPPADGRWRSVRCRVRLPFICKY</sequence>
<dbReference type="SMART" id="SM00034">
    <property type="entry name" value="CLECT"/>
    <property type="match status" value="1"/>
</dbReference>
<dbReference type="Proteomes" id="UP000472275">
    <property type="component" value="Unassembled WGS sequence"/>
</dbReference>
<feature type="domain" description="C-type lectin" evidence="2">
    <location>
        <begin position="80"/>
        <end position="195"/>
    </location>
</feature>
<dbReference type="Ensembl" id="ENSACCT00020024592.1">
    <property type="protein sequence ID" value="ENSACCP00020023549.1"/>
    <property type="gene ID" value="ENSACCG00020016170.1"/>
</dbReference>
<proteinExistence type="predicted"/>
<evidence type="ECO:0000259" key="2">
    <source>
        <dbReference type="PROSITE" id="PS50041"/>
    </source>
</evidence>
<dbReference type="InterPro" id="IPR001304">
    <property type="entry name" value="C-type_lectin-like"/>
</dbReference>
<dbReference type="FunCoup" id="A0A663FHE8">
    <property type="interactions" value="3"/>
</dbReference>
<keyword evidence="4" id="KW-1185">Reference proteome</keyword>
<evidence type="ECO:0000313" key="3">
    <source>
        <dbReference type="Ensembl" id="ENSACCP00020023549.1"/>
    </source>
</evidence>
<dbReference type="AlphaFoldDB" id="A0A663FHE8"/>
<keyword evidence="1" id="KW-0732">Signal</keyword>
<dbReference type="InterPro" id="IPR016187">
    <property type="entry name" value="CTDL_fold"/>
</dbReference>
<dbReference type="SUPFAM" id="SSF56436">
    <property type="entry name" value="C-type lectin-like"/>
    <property type="match status" value="1"/>
</dbReference>
<feature type="signal peptide" evidence="1">
    <location>
        <begin position="1"/>
        <end position="17"/>
    </location>
</feature>
<protein>
    <submittedName>
        <fullName evidence="3">Proteoglycan 3, pro eosinophil major basic protein 2</fullName>
    </submittedName>
</protein>
<reference evidence="3" key="2">
    <citation type="submission" date="2025-09" db="UniProtKB">
        <authorList>
            <consortium name="Ensembl"/>
        </authorList>
    </citation>
    <scope>IDENTIFICATION</scope>
</reference>